<organism evidence="2 3">
    <name type="scientific">Propioniciclava coleopterorum</name>
    <dbReference type="NCBI Taxonomy" id="2714937"/>
    <lineage>
        <taxon>Bacteria</taxon>
        <taxon>Bacillati</taxon>
        <taxon>Actinomycetota</taxon>
        <taxon>Actinomycetes</taxon>
        <taxon>Propionibacteriales</taxon>
        <taxon>Propionibacteriaceae</taxon>
        <taxon>Propioniciclava</taxon>
    </lineage>
</organism>
<dbReference type="SUPFAM" id="SSF103256">
    <property type="entry name" value="Hypothetical protein TM0160"/>
    <property type="match status" value="1"/>
</dbReference>
<evidence type="ECO:0000313" key="2">
    <source>
        <dbReference type="EMBL" id="QIK73450.1"/>
    </source>
</evidence>
<gene>
    <name evidence="2" type="ORF">G7070_15765</name>
</gene>
<evidence type="ECO:0000313" key="3">
    <source>
        <dbReference type="Proteomes" id="UP000501058"/>
    </source>
</evidence>
<dbReference type="RefSeq" id="WP_166234519.1">
    <property type="nucleotide sequence ID" value="NZ_CP049865.1"/>
</dbReference>
<dbReference type="Gene3D" id="3.10.690.10">
    <property type="entry name" value="Bifunctional nuclease domain"/>
    <property type="match status" value="1"/>
</dbReference>
<accession>A0A6G7Y9J9</accession>
<proteinExistence type="predicted"/>
<dbReference type="KEGG" id="prv:G7070_15765"/>
<name>A0A6G7Y9J9_9ACTN</name>
<dbReference type="InterPro" id="IPR036104">
    <property type="entry name" value="BFN_sf"/>
</dbReference>
<evidence type="ECO:0000259" key="1">
    <source>
        <dbReference type="PROSITE" id="PS51658"/>
    </source>
</evidence>
<dbReference type="GO" id="GO:0004518">
    <property type="term" value="F:nuclease activity"/>
    <property type="evidence" value="ECO:0007669"/>
    <property type="project" value="InterPro"/>
</dbReference>
<protein>
    <submittedName>
        <fullName evidence="2">Bifunctional nuclease family protein</fullName>
    </submittedName>
</protein>
<feature type="domain" description="BFN" evidence="1">
    <location>
        <begin position="1"/>
        <end position="128"/>
    </location>
</feature>
<dbReference type="PROSITE" id="PS51658">
    <property type="entry name" value="BFN"/>
    <property type="match status" value="1"/>
</dbReference>
<dbReference type="EMBL" id="CP049865">
    <property type="protein sequence ID" value="QIK73450.1"/>
    <property type="molecule type" value="Genomic_DNA"/>
</dbReference>
<sequence length="172" mass="17956">MIPMIFSEVRVTAVADSPLLLLREARGERYLPIWISAAGANSILSALEDAPDDNPGTHDFIIEALAALDAVVTEVHILDIVEGVYTAAAVVSGHTVPCRASDGVALALRCGATVLAREEVLDKAGTTVAADVPEASLGGGSDEQMEQFRAFLDTINPEDFEAGPAGDGDEQP</sequence>
<reference evidence="2 3" key="1">
    <citation type="submission" date="2020-03" db="EMBL/GenBank/DDBJ databases">
        <title>Propioniciclava sp. nov., isolated from Hydrophilus acuminatus.</title>
        <authorList>
            <person name="Hyun D.-W."/>
            <person name="Bae J.-W."/>
        </authorList>
    </citation>
    <scope>NUCLEOTIDE SEQUENCE [LARGE SCALE GENOMIC DNA]</scope>
    <source>
        <strain evidence="2 3">HDW11</strain>
    </source>
</reference>
<dbReference type="InterPro" id="IPR003729">
    <property type="entry name" value="Bi_nuclease_dom"/>
</dbReference>
<dbReference type="AlphaFoldDB" id="A0A6G7Y9J9"/>
<keyword evidence="3" id="KW-1185">Reference proteome</keyword>
<dbReference type="Pfam" id="PF02577">
    <property type="entry name" value="BFN_dom"/>
    <property type="match status" value="1"/>
</dbReference>
<dbReference type="Proteomes" id="UP000501058">
    <property type="component" value="Chromosome"/>
</dbReference>